<evidence type="ECO:0000256" key="2">
    <source>
        <dbReference type="SAM" id="Phobius"/>
    </source>
</evidence>
<evidence type="ECO:0008006" key="5">
    <source>
        <dbReference type="Google" id="ProtNLM"/>
    </source>
</evidence>
<evidence type="ECO:0000313" key="3">
    <source>
        <dbReference type="EMBL" id="SHO53443.1"/>
    </source>
</evidence>
<keyword evidence="4" id="KW-1185">Reference proteome</keyword>
<gene>
    <name evidence="3" type="ORF">SAMN02745217_04125</name>
</gene>
<name>A0A1M7YLD6_9FIRM</name>
<dbReference type="Proteomes" id="UP000184612">
    <property type="component" value="Unassembled WGS sequence"/>
</dbReference>
<dbReference type="AlphaFoldDB" id="A0A1M7YLD6"/>
<proteinExistence type="predicted"/>
<dbReference type="RefSeq" id="WP_073590754.1">
    <property type="nucleotide sequence ID" value="NZ_FRFD01000013.1"/>
</dbReference>
<keyword evidence="2" id="KW-0812">Transmembrane</keyword>
<keyword evidence="2" id="KW-1133">Transmembrane helix</keyword>
<protein>
    <recommendedName>
        <fullName evidence="5">Zinc-ribbon domain-containing protein</fullName>
    </recommendedName>
</protein>
<evidence type="ECO:0000313" key="4">
    <source>
        <dbReference type="Proteomes" id="UP000184612"/>
    </source>
</evidence>
<feature type="compositionally biased region" description="Polar residues" evidence="1">
    <location>
        <begin position="173"/>
        <end position="185"/>
    </location>
</feature>
<organism evidence="3 4">
    <name type="scientific">Anaerocolumna xylanovorans DSM 12503</name>
    <dbReference type="NCBI Taxonomy" id="1121345"/>
    <lineage>
        <taxon>Bacteria</taxon>
        <taxon>Bacillati</taxon>
        <taxon>Bacillota</taxon>
        <taxon>Clostridia</taxon>
        <taxon>Lachnospirales</taxon>
        <taxon>Lachnospiraceae</taxon>
        <taxon>Anaerocolumna</taxon>
    </lineage>
</organism>
<dbReference type="OrthoDB" id="8139367at2"/>
<evidence type="ECO:0000256" key="1">
    <source>
        <dbReference type="SAM" id="MobiDB-lite"/>
    </source>
</evidence>
<dbReference type="EMBL" id="FRFD01000013">
    <property type="protein sequence ID" value="SHO53443.1"/>
    <property type="molecule type" value="Genomic_DNA"/>
</dbReference>
<feature type="transmembrane region" description="Helical" evidence="2">
    <location>
        <begin position="23"/>
        <end position="53"/>
    </location>
</feature>
<sequence>MDSSYRRYRKYQENRYRYKVDQIAAPIAMILVIGVITKYGWIIAAIILVTVIVKCSEKSNKKKIPKEQRIVCTTDIGTEYKENMHYQKEEIEIMSTTETGYINKNNQRNNGKTSKPGTDYGQWFYDMECLNCGHKYHANGSNIYEKKCPSCQVNSQSKREGTIKNSTERGYVNKNSQRNNGKTSMPGTGNGQWFYDIECLNCGNKIMQTNMMCG</sequence>
<reference evidence="3 4" key="1">
    <citation type="submission" date="2016-12" db="EMBL/GenBank/DDBJ databases">
        <authorList>
            <person name="Song W.-J."/>
            <person name="Kurnit D.M."/>
        </authorList>
    </citation>
    <scope>NUCLEOTIDE SEQUENCE [LARGE SCALE GENOMIC DNA]</scope>
    <source>
        <strain evidence="3 4">DSM 12503</strain>
    </source>
</reference>
<accession>A0A1M7YLD6</accession>
<feature type="region of interest" description="Disordered" evidence="1">
    <location>
        <begin position="159"/>
        <end position="185"/>
    </location>
</feature>
<keyword evidence="2" id="KW-0472">Membrane</keyword>